<evidence type="ECO:0008006" key="4">
    <source>
        <dbReference type="Google" id="ProtNLM"/>
    </source>
</evidence>
<reference evidence="2 3" key="1">
    <citation type="submission" date="2017-10" db="EMBL/GenBank/DDBJ databases">
        <title>Bacillus sp. nov., a halophilic bacterium isolated from a Keqin Lake.</title>
        <authorList>
            <person name="Wang H."/>
        </authorList>
    </citation>
    <scope>NUCLEOTIDE SEQUENCE [LARGE SCALE GENOMIC DNA]</scope>
    <source>
        <strain evidence="2 3">KCTC 13187</strain>
    </source>
</reference>
<keyword evidence="1" id="KW-0472">Membrane</keyword>
<keyword evidence="1" id="KW-0812">Transmembrane</keyword>
<accession>A0A3A9K3C9</accession>
<keyword evidence="1" id="KW-1133">Transmembrane helix</keyword>
<proteinExistence type="predicted"/>
<dbReference type="Pfam" id="PF14079">
    <property type="entry name" value="DUF4260"/>
    <property type="match status" value="1"/>
</dbReference>
<organism evidence="2 3">
    <name type="scientific">Salipaludibacillus neizhouensis</name>
    <dbReference type="NCBI Taxonomy" id="885475"/>
    <lineage>
        <taxon>Bacteria</taxon>
        <taxon>Bacillati</taxon>
        <taxon>Bacillota</taxon>
        <taxon>Bacilli</taxon>
        <taxon>Bacillales</taxon>
        <taxon>Bacillaceae</taxon>
    </lineage>
</organism>
<evidence type="ECO:0000313" key="2">
    <source>
        <dbReference type="EMBL" id="RKL65768.1"/>
    </source>
</evidence>
<sequence length="115" mass="13279">MNKLILHIEGITVLLVSVFIYSQLDAAWWMFFAFLLAPDFSMLGYMINNSVGAVTYNIFHSYILPLFLSVVSIFIVNDLLLAFSMIWISHIGMDRFIGYGLKYTSKFKDTHLQRV</sequence>
<protein>
    <recommendedName>
        <fullName evidence="4">DUF4260 domain-containing protein</fullName>
    </recommendedName>
</protein>
<evidence type="ECO:0000313" key="3">
    <source>
        <dbReference type="Proteomes" id="UP000281498"/>
    </source>
</evidence>
<dbReference type="OrthoDB" id="9813911at2"/>
<comment type="caution">
    <text evidence="2">The sequence shown here is derived from an EMBL/GenBank/DDBJ whole genome shotgun (WGS) entry which is preliminary data.</text>
</comment>
<feature type="transmembrane region" description="Helical" evidence="1">
    <location>
        <begin position="62"/>
        <end position="88"/>
    </location>
</feature>
<dbReference type="RefSeq" id="WP_110937815.1">
    <property type="nucleotide sequence ID" value="NZ_KZ614147.1"/>
</dbReference>
<keyword evidence="3" id="KW-1185">Reference proteome</keyword>
<dbReference type="AlphaFoldDB" id="A0A3A9K3C9"/>
<gene>
    <name evidence="2" type="ORF">CR203_19170</name>
</gene>
<dbReference type="InterPro" id="IPR025356">
    <property type="entry name" value="DUF4260"/>
</dbReference>
<evidence type="ECO:0000256" key="1">
    <source>
        <dbReference type="SAM" id="Phobius"/>
    </source>
</evidence>
<dbReference type="Proteomes" id="UP000281498">
    <property type="component" value="Unassembled WGS sequence"/>
</dbReference>
<name>A0A3A9K3C9_9BACI</name>
<dbReference type="EMBL" id="PDOE01000012">
    <property type="protein sequence ID" value="RKL65768.1"/>
    <property type="molecule type" value="Genomic_DNA"/>
</dbReference>